<evidence type="ECO:0000313" key="15">
    <source>
        <dbReference type="Proteomes" id="UP000192342"/>
    </source>
</evidence>
<dbReference type="InterPro" id="IPR013159">
    <property type="entry name" value="DnaA_C"/>
</dbReference>
<feature type="binding site" evidence="8">
    <location>
        <position position="157"/>
    </location>
    <ligand>
        <name>ATP</name>
        <dbReference type="ChEBI" id="CHEBI:30616"/>
    </ligand>
</feature>
<evidence type="ECO:0000256" key="1">
    <source>
        <dbReference type="ARBA" id="ARBA00006583"/>
    </source>
</evidence>
<reference evidence="14 15" key="1">
    <citation type="submission" date="2013-04" db="EMBL/GenBank/DDBJ databases">
        <title>Oceanococcus atlanticus 22II-S10r2 Genome Sequencing.</title>
        <authorList>
            <person name="Lai Q."/>
            <person name="Li G."/>
            <person name="Shao Z."/>
        </authorList>
    </citation>
    <scope>NUCLEOTIDE SEQUENCE [LARGE SCALE GENOMIC DNA]</scope>
    <source>
        <strain evidence="14 15">22II-S10r2</strain>
    </source>
</reference>
<dbReference type="Pfam" id="PF00308">
    <property type="entry name" value="Bac_DnaA"/>
    <property type="match status" value="1"/>
</dbReference>
<dbReference type="AlphaFoldDB" id="A0A1Y1SIR7"/>
<evidence type="ECO:0000256" key="5">
    <source>
        <dbReference type="ARBA" id="ARBA00022840"/>
    </source>
</evidence>
<comment type="domain">
    <text evidence="8">Domain I is involved in oligomerization and binding regulators, domain II is flexibile and of varying length in different bacteria, domain III forms the AAA+ region, while domain IV binds dsDNA.</text>
</comment>
<dbReference type="PROSITE" id="PS01008">
    <property type="entry name" value="DNAA"/>
    <property type="match status" value="1"/>
</dbReference>
<dbReference type="GO" id="GO:0005524">
    <property type="term" value="F:ATP binding"/>
    <property type="evidence" value="ECO:0007669"/>
    <property type="project" value="UniProtKB-UniRule"/>
</dbReference>
<comment type="similarity">
    <text evidence="1 8 11">Belongs to the DnaA family.</text>
</comment>
<dbReference type="Pfam" id="PF08299">
    <property type="entry name" value="Bac_DnaA_C"/>
    <property type="match status" value="1"/>
</dbReference>
<dbReference type="GO" id="GO:0003688">
    <property type="term" value="F:DNA replication origin binding"/>
    <property type="evidence" value="ECO:0007669"/>
    <property type="project" value="UniProtKB-UniRule"/>
</dbReference>
<evidence type="ECO:0000256" key="6">
    <source>
        <dbReference type="ARBA" id="ARBA00023121"/>
    </source>
</evidence>
<feature type="domain" description="Chromosomal replication initiator DnaA C-terminal" evidence="13">
    <location>
        <begin position="357"/>
        <end position="426"/>
    </location>
</feature>
<dbReference type="InterPro" id="IPR003593">
    <property type="entry name" value="AAA+_ATPase"/>
</dbReference>
<evidence type="ECO:0000259" key="13">
    <source>
        <dbReference type="SMART" id="SM00760"/>
    </source>
</evidence>
<sequence length="449" mass="51377">MRVSPATQDHDNAVTESIWNKTIRWLESDLSETDINTWLRPLKGINHGQWFELVAPNQVVLEQVKGRYQDRIFETLRDITGGRIQEVRVRVGDDSEEPAKKGNTARNPFQGSRLNAKYVFDNFVRGQSNQIAKAAAEQVAANPGQAYNPLLICGSTGLGKTHLMHAIGNALRENNPNFRVVFLAVERFVHDMVNALRHDRINEFKDFYRTVNTLLIDDIHLFANKERTQEEFFHTFNSLLEDGHQIVMTSDKYPRELDGIDERLKSRFAGGMTVFVEPPELETRAAILLKKAELEGIQLNEDVAFFVAERIRSHVRELEAALKTLKANHIVTGDPITVDFARMALRHMLSSHDKVITIENIQKKVSDFYGIRRDDLISKSRRQTVARPRQIAMALCKELTRHSLPEIGDAFGGRDHTTVLHACRKVTELRNDQHQIEEDFKTLLRSLNQ</sequence>
<dbReference type="Pfam" id="PF11638">
    <property type="entry name" value="DnaA_N"/>
    <property type="match status" value="1"/>
</dbReference>
<dbReference type="InterPro" id="IPR027417">
    <property type="entry name" value="P-loop_NTPase"/>
</dbReference>
<dbReference type="GO" id="GO:0005737">
    <property type="term" value="C:cytoplasm"/>
    <property type="evidence" value="ECO:0007669"/>
    <property type="project" value="UniProtKB-SubCell"/>
</dbReference>
<dbReference type="NCBIfam" id="TIGR00362">
    <property type="entry name" value="DnaA"/>
    <property type="match status" value="1"/>
</dbReference>
<feature type="region of interest" description="Domain IV, binds dsDNA" evidence="8">
    <location>
        <begin position="330"/>
        <end position="449"/>
    </location>
</feature>
<keyword evidence="5 8" id="KW-0067">ATP-binding</keyword>
<keyword evidence="2 8" id="KW-0963">Cytoplasm</keyword>
<feature type="region of interest" description="Domain I, interacts with DnaA modulators" evidence="8">
    <location>
        <begin position="1"/>
        <end position="97"/>
    </location>
</feature>
<dbReference type="STRING" id="1317117.ATO7_06725"/>
<evidence type="ECO:0000256" key="7">
    <source>
        <dbReference type="ARBA" id="ARBA00023125"/>
    </source>
</evidence>
<feature type="region of interest" description="Domain III, AAA+ region" evidence="8">
    <location>
        <begin position="113"/>
        <end position="329"/>
    </location>
</feature>
<dbReference type="GO" id="GO:0006275">
    <property type="term" value="P:regulation of DNA replication"/>
    <property type="evidence" value="ECO:0007669"/>
    <property type="project" value="UniProtKB-UniRule"/>
</dbReference>
<keyword evidence="3 8" id="KW-0235">DNA replication</keyword>
<feature type="binding site" evidence="8">
    <location>
        <position position="161"/>
    </location>
    <ligand>
        <name>ATP</name>
        <dbReference type="ChEBI" id="CHEBI:30616"/>
    </ligand>
</feature>
<evidence type="ECO:0000259" key="12">
    <source>
        <dbReference type="SMART" id="SM00382"/>
    </source>
</evidence>
<evidence type="ECO:0000256" key="4">
    <source>
        <dbReference type="ARBA" id="ARBA00022741"/>
    </source>
</evidence>
<keyword evidence="7 8" id="KW-0238">DNA-binding</keyword>
<evidence type="ECO:0000256" key="10">
    <source>
        <dbReference type="RuleBase" id="RU000577"/>
    </source>
</evidence>
<gene>
    <name evidence="8 14" type="primary">dnaA</name>
    <name evidence="14" type="ORF">ATO7_06725</name>
</gene>
<name>A0A1Y1SIR7_9GAMM</name>
<dbReference type="InterPro" id="IPR010921">
    <property type="entry name" value="Trp_repressor/repl_initiator"/>
</dbReference>
<feature type="binding site" evidence="8">
    <location>
        <position position="160"/>
    </location>
    <ligand>
        <name>ATP</name>
        <dbReference type="ChEBI" id="CHEBI:30616"/>
    </ligand>
</feature>
<comment type="subunit">
    <text evidence="8">Oligomerizes as a right-handed, spiral filament on DNA at oriC.</text>
</comment>
<dbReference type="SMART" id="SM00760">
    <property type="entry name" value="Bac_DnaA_C"/>
    <property type="match status" value="1"/>
</dbReference>
<dbReference type="Gene3D" id="3.30.300.180">
    <property type="match status" value="1"/>
</dbReference>
<dbReference type="InterPro" id="IPR001957">
    <property type="entry name" value="Chromosome_initiator_DnaA"/>
</dbReference>
<comment type="caution">
    <text evidence="8">Lacks conserved residue(s) required for the propagation of feature annotation.</text>
</comment>
<dbReference type="SUPFAM" id="SSF48295">
    <property type="entry name" value="TrpR-like"/>
    <property type="match status" value="1"/>
</dbReference>
<dbReference type="HAMAP" id="MF_00377">
    <property type="entry name" value="DnaA_bact"/>
    <property type="match status" value="1"/>
</dbReference>
<dbReference type="Proteomes" id="UP000192342">
    <property type="component" value="Unassembled WGS sequence"/>
</dbReference>
<comment type="subcellular location">
    <subcellularLocation>
        <location evidence="8">Cytoplasm</location>
    </subcellularLocation>
</comment>
<evidence type="ECO:0000256" key="3">
    <source>
        <dbReference type="ARBA" id="ARBA00022705"/>
    </source>
</evidence>
<dbReference type="InterPro" id="IPR024633">
    <property type="entry name" value="DnaA_N_dom"/>
</dbReference>
<proteinExistence type="inferred from homology"/>
<dbReference type="GO" id="GO:0006270">
    <property type="term" value="P:DNA replication initiation"/>
    <property type="evidence" value="ECO:0007669"/>
    <property type="project" value="UniProtKB-UniRule"/>
</dbReference>
<dbReference type="GO" id="GO:0005886">
    <property type="term" value="C:plasma membrane"/>
    <property type="evidence" value="ECO:0007669"/>
    <property type="project" value="TreeGrafter"/>
</dbReference>
<dbReference type="InterPro" id="IPR020591">
    <property type="entry name" value="Chromosome_initiator_DnaA-like"/>
</dbReference>
<dbReference type="EMBL" id="AQQV01000001">
    <property type="protein sequence ID" value="ORE89554.1"/>
    <property type="molecule type" value="Genomic_DNA"/>
</dbReference>
<protein>
    <recommendedName>
        <fullName evidence="8 9">Chromosomal replication initiator protein DnaA</fullName>
    </recommendedName>
</protein>
<dbReference type="SUPFAM" id="SSF52540">
    <property type="entry name" value="P-loop containing nucleoside triphosphate hydrolases"/>
    <property type="match status" value="1"/>
</dbReference>
<dbReference type="GO" id="GO:0008289">
    <property type="term" value="F:lipid binding"/>
    <property type="evidence" value="ECO:0007669"/>
    <property type="project" value="UniProtKB-KW"/>
</dbReference>
<evidence type="ECO:0000256" key="2">
    <source>
        <dbReference type="ARBA" id="ARBA00022490"/>
    </source>
</evidence>
<dbReference type="PANTHER" id="PTHR30050">
    <property type="entry name" value="CHROMOSOMAL REPLICATION INITIATOR PROTEIN DNAA"/>
    <property type="match status" value="1"/>
</dbReference>
<dbReference type="FunFam" id="3.40.50.300:FF:000668">
    <property type="entry name" value="Chromosomal replication initiator protein DnaA"/>
    <property type="match status" value="1"/>
</dbReference>
<keyword evidence="15" id="KW-1185">Reference proteome</keyword>
<dbReference type="SMART" id="SM00382">
    <property type="entry name" value="AAA"/>
    <property type="match status" value="1"/>
</dbReference>
<dbReference type="PRINTS" id="PR00051">
    <property type="entry name" value="DNAA"/>
</dbReference>
<dbReference type="CDD" id="cd06571">
    <property type="entry name" value="Bac_DnaA_C"/>
    <property type="match status" value="1"/>
</dbReference>
<dbReference type="PANTHER" id="PTHR30050:SF2">
    <property type="entry name" value="CHROMOSOMAL REPLICATION INITIATOR PROTEIN DNAA"/>
    <property type="match status" value="1"/>
</dbReference>
<keyword evidence="6 8" id="KW-0446">Lipid-binding</keyword>
<accession>A0A1Y1SIR7</accession>
<evidence type="ECO:0000313" key="14">
    <source>
        <dbReference type="EMBL" id="ORE89554.1"/>
    </source>
</evidence>
<comment type="function">
    <text evidence="8 10">Plays an essential role in the initiation and regulation of chromosomal replication. ATP-DnaA binds to the origin of replication (oriC) to initiate formation of the DNA replication initiation complex once per cell cycle. Binds the DnaA box (a 9 base pair repeat at the origin) and separates the double-stranded (ds)DNA. Forms a right-handed helical filament on oriC DNA; dsDNA binds to the exterior of the filament while single-stranded (ss)DNA is stabiized in the filament's interior. The ATP-DnaA-oriC complex binds and stabilizes one strand of the AT-rich DNA unwinding element (DUE), permitting loading of DNA polymerase. After initiation quickly degrades to an ADP-DnaA complex that is not apt for DNA replication. Binds acidic phospholipids.</text>
</comment>
<dbReference type="Gene3D" id="3.40.50.300">
    <property type="entry name" value="P-loop containing nucleotide triphosphate hydrolases"/>
    <property type="match status" value="1"/>
</dbReference>
<evidence type="ECO:0000256" key="9">
    <source>
        <dbReference type="NCBIfam" id="TIGR00362"/>
    </source>
</evidence>
<dbReference type="Gene3D" id="1.10.1750.10">
    <property type="match status" value="1"/>
</dbReference>
<dbReference type="InterPro" id="IPR013317">
    <property type="entry name" value="DnaA_dom"/>
</dbReference>
<keyword evidence="4 8" id="KW-0547">Nucleotide-binding</keyword>
<feature type="domain" description="AAA+ ATPase" evidence="12">
    <location>
        <begin position="146"/>
        <end position="280"/>
    </location>
</feature>
<feature type="binding site" evidence="8">
    <location>
        <position position="159"/>
    </location>
    <ligand>
        <name>ATP</name>
        <dbReference type="ChEBI" id="CHEBI:30616"/>
    </ligand>
</feature>
<dbReference type="InterPro" id="IPR018312">
    <property type="entry name" value="Chromosome_initiator_DnaA_CS"/>
</dbReference>
<dbReference type="Gene3D" id="1.10.8.60">
    <property type="match status" value="1"/>
</dbReference>
<dbReference type="InterPro" id="IPR038454">
    <property type="entry name" value="DnaA_N_sf"/>
</dbReference>
<dbReference type="CDD" id="cd00009">
    <property type="entry name" value="AAA"/>
    <property type="match status" value="1"/>
</dbReference>
<evidence type="ECO:0000256" key="11">
    <source>
        <dbReference type="RuleBase" id="RU004227"/>
    </source>
</evidence>
<comment type="caution">
    <text evidence="14">The sequence shown here is derived from an EMBL/GenBank/DDBJ whole genome shotgun (WGS) entry which is preliminary data.</text>
</comment>
<organism evidence="14 15">
    <name type="scientific">Oceanococcus atlanticus</name>
    <dbReference type="NCBI Taxonomy" id="1317117"/>
    <lineage>
        <taxon>Bacteria</taxon>
        <taxon>Pseudomonadati</taxon>
        <taxon>Pseudomonadota</taxon>
        <taxon>Gammaproteobacteria</taxon>
        <taxon>Chromatiales</taxon>
        <taxon>Oceanococcaceae</taxon>
        <taxon>Oceanococcus</taxon>
    </lineage>
</organism>
<evidence type="ECO:0000256" key="8">
    <source>
        <dbReference type="HAMAP-Rule" id="MF_00377"/>
    </source>
</evidence>